<feature type="domain" description="PKD" evidence="6">
    <location>
        <begin position="547"/>
        <end position="596"/>
    </location>
</feature>
<feature type="domain" description="PKD" evidence="6">
    <location>
        <begin position="390"/>
        <end position="451"/>
    </location>
</feature>
<evidence type="ECO:0000313" key="7">
    <source>
        <dbReference type="EMBL" id="MCF1713666.1"/>
    </source>
</evidence>
<reference evidence="7 8" key="1">
    <citation type="submission" date="2022-01" db="EMBL/GenBank/DDBJ databases">
        <title>Flavihumibacter sp. nov., isolated from sediment of a river.</title>
        <authorList>
            <person name="Liu H."/>
        </authorList>
    </citation>
    <scope>NUCLEOTIDE SEQUENCE [LARGE SCALE GENOMIC DNA]</scope>
    <source>
        <strain evidence="7 8">RY-1</strain>
    </source>
</reference>
<feature type="domain" description="PKD" evidence="6">
    <location>
        <begin position="835"/>
        <end position="878"/>
    </location>
</feature>
<keyword evidence="8" id="KW-1185">Reference proteome</keyword>
<dbReference type="InterPro" id="IPR035986">
    <property type="entry name" value="PKD_dom_sf"/>
</dbReference>
<feature type="domain" description="PKD" evidence="6">
    <location>
        <begin position="895"/>
        <end position="982"/>
    </location>
</feature>
<sequence>MDSLRPKLPIVIGLAFLLILFKLPAYSQLKADFTIDKPGGCAPHAVGFTNTSTGTTASTTYSWTFGNGNSSTLKNPGATYNEEKIYTVTLTARDGNQTSTKTLEVTVYKKPEVNFEANVLKGCAPFPVELTSNSTAGDGTITSYFWDFGDGGLQQGANLQKVAHTYQLAQKASVSLTVTNSFGCFRTLEKTALVEILEPISAAFNVPEASVCKESDPVSFINTSNGPGTLTYSWDFGDGAGSATGSPTHTYGKKGQFKAQLTVKNELGCSATSAPVTIRVADFTADFKLPDLICNSSVIELQNTSSPTPDYVSWSADDGSAAYSTGNSPVQFVFNQSGIRKLSMTANFGACSQTVTKEVEVKTGPDLQGFVVDFGSACGAPATVRFRDTTATAVKWRWTVDNGSSFSTTKESSYTFSSNRSYLIGLQVENALGCVSSVQRYIDVYKPSVSINLLSGALSGCINLTNKFGTNSSEEIDTYAWDFGDGGSSSDSEPTHTFTKEGVFNVKLNYTTKSGCKGTETIQILINRQPAADFTTDTLIICGNSPVLFENLTTGTVTRYIWDFGGDYGPTSFTGINAIHQFQTEGVYSIQLIAVNGNCADTIRKENYIEIKKGFPDISFFTNSCENTRGEVTLYQNSRDAETYTWDFGDGSVPVQWTSGQESIRHTYTKTGAYKVRLTITNGSCTVSDSVETAVLLKQQPVLSSVTKELCSNDAIDIKIDGLEGNPRPSAWSNSSHYLIVEGQYQDGSRLEGFSEQLVPNWTTVYSARYRNLDPAKKGIKMILQSHFFGCYDTTNLLPLVIKGPIADFEMAKDFYCLKDSVLLIDRSVGQNNVPIVKWEWTLGDGQSITRNNADPVKHLYENPQPYYARLKVTDAEGCFHVTGEYAKQVLVYGPKASFDFSPQRVIPQNTVSFFSTSNVYPYNPVDYRWRFQDGSNNQGAFVSKYYPRVTNDTVRMIARDLVTGCRDTAYKVVVVKDVSAGFTYTTSYINNNSCPPVVASFINTSDNYQYIRWDFGNGRSAGNQNNVSSTYELPGVYTVTLYAYGFNNSVDSLKVPIEIKGPYAILSADTIFGCQDLSVQLSAVVRNASSFTWDFGDGTLLQTTDTFAVHRYLSPGIYQPALIMKDSSGCAGTSRIDDKIIIDQLKTTAKAEPALVCDSGFVQLDPTTISLAATELGLPLTYRWQSGNGQSSDEEKPSFYFNRPGVYIATIEIVSPFGCTANSEVDINVNRVTQAAIAGPQAVCENAEVAFAGSADREGDLEWSWTLGNGAVASQPAPGIIRYERAGIYPVQLIVAHNGCRDTVNWNLTVHPNPVPALTPKDPVLCLGNSVQLSVRDGVQYQWKPAEGIANLNIPNPFISPTVSTSYQVTVINQFGCVSMDSTTVTVAQPIQLQVAADTAVCRGFSVNLPVSGASSYQWISGEGLSSSTSPNPIASPVTDTRYRVVGYDAYNCFTDTAEVLVMVRELPTVDAGNDIRLATGDQVQLKPTYSADVVSYSWSPRWFVSCATCPEPLAFPRDNAPITITVQNQYGCVATDAVGFQLECAENVSIPNAFTPNKDGKNDRFNLMGKGIREVKSLRIYSRLGDVIFERKNFQIGERQAGWDGTISGNPAAAGTYVYFAEFICDTGELFTRKGTVIVVR</sequence>
<dbReference type="PANTHER" id="PTHR46730">
    <property type="entry name" value="POLYCYSTIN-1"/>
    <property type="match status" value="1"/>
</dbReference>
<evidence type="ECO:0000256" key="2">
    <source>
        <dbReference type="ARBA" id="ARBA00022692"/>
    </source>
</evidence>
<accession>A0ABS9BG77</accession>
<dbReference type="EMBL" id="JAKEVY010000001">
    <property type="protein sequence ID" value="MCF1713666.1"/>
    <property type="molecule type" value="Genomic_DNA"/>
</dbReference>
<protein>
    <submittedName>
        <fullName evidence="7">PKD domain-containing protein</fullName>
    </submittedName>
</protein>
<evidence type="ECO:0000256" key="4">
    <source>
        <dbReference type="ARBA" id="ARBA00022989"/>
    </source>
</evidence>
<keyword evidence="3" id="KW-0677">Repeat</keyword>
<dbReference type="SUPFAM" id="SSF49299">
    <property type="entry name" value="PKD domain"/>
    <property type="match status" value="12"/>
</dbReference>
<dbReference type="InterPro" id="IPR000601">
    <property type="entry name" value="PKD_dom"/>
</dbReference>
<dbReference type="Proteomes" id="UP001200145">
    <property type="component" value="Unassembled WGS sequence"/>
</dbReference>
<keyword evidence="5" id="KW-0472">Membrane</keyword>
<feature type="domain" description="PKD" evidence="6">
    <location>
        <begin position="449"/>
        <end position="526"/>
    </location>
</feature>
<feature type="domain" description="PKD" evidence="6">
    <location>
        <begin position="1169"/>
        <end position="1230"/>
    </location>
</feature>
<dbReference type="InterPro" id="IPR026341">
    <property type="entry name" value="T9SS_type_B"/>
</dbReference>
<evidence type="ECO:0000256" key="5">
    <source>
        <dbReference type="ARBA" id="ARBA00023136"/>
    </source>
</evidence>
<gene>
    <name evidence="7" type="ORF">L0U88_03360</name>
</gene>
<dbReference type="SMART" id="SM00089">
    <property type="entry name" value="PKD"/>
    <property type="match status" value="14"/>
</dbReference>
<feature type="domain" description="PKD" evidence="6">
    <location>
        <begin position="1013"/>
        <end position="1044"/>
    </location>
</feature>
<keyword evidence="2" id="KW-0812">Transmembrane</keyword>
<proteinExistence type="predicted"/>
<name>A0ABS9BG77_9BACT</name>
<dbReference type="Gene3D" id="2.60.40.10">
    <property type="entry name" value="Immunoglobulins"/>
    <property type="match status" value="14"/>
</dbReference>
<feature type="domain" description="PKD" evidence="6">
    <location>
        <begin position="40"/>
        <end position="107"/>
    </location>
</feature>
<dbReference type="InterPro" id="IPR013783">
    <property type="entry name" value="Ig-like_fold"/>
</dbReference>
<dbReference type="Pfam" id="PF18911">
    <property type="entry name" value="PKD_4"/>
    <property type="match status" value="10"/>
</dbReference>
<dbReference type="NCBIfam" id="TIGR04131">
    <property type="entry name" value="Bac_Flav_CTERM"/>
    <property type="match status" value="1"/>
</dbReference>
<comment type="subcellular location">
    <subcellularLocation>
        <location evidence="1">Membrane</location>
        <topology evidence="1">Multi-pass membrane protein</topology>
    </subcellularLocation>
</comment>
<evidence type="ECO:0000313" key="8">
    <source>
        <dbReference type="Proteomes" id="UP001200145"/>
    </source>
</evidence>
<dbReference type="RefSeq" id="WP_234864194.1">
    <property type="nucleotide sequence ID" value="NZ_JAKEVY010000001.1"/>
</dbReference>
<feature type="domain" description="PKD" evidence="6">
    <location>
        <begin position="111"/>
        <end position="196"/>
    </location>
</feature>
<organism evidence="7 8">
    <name type="scientific">Flavihumibacter fluminis</name>
    <dbReference type="NCBI Taxonomy" id="2909236"/>
    <lineage>
        <taxon>Bacteria</taxon>
        <taxon>Pseudomonadati</taxon>
        <taxon>Bacteroidota</taxon>
        <taxon>Chitinophagia</taxon>
        <taxon>Chitinophagales</taxon>
        <taxon>Chitinophagaceae</taxon>
        <taxon>Flavihumibacter</taxon>
    </lineage>
</organism>
<evidence type="ECO:0000259" key="6">
    <source>
        <dbReference type="PROSITE" id="PS50093"/>
    </source>
</evidence>
<dbReference type="Pfam" id="PF13585">
    <property type="entry name" value="CHU_C"/>
    <property type="match status" value="1"/>
</dbReference>
<keyword evidence="4" id="KW-1133">Transmembrane helix</keyword>
<dbReference type="PANTHER" id="PTHR46730:SF4">
    <property type="entry name" value="POLYCYSTIC KIDNEY DISEASE PROTEIN 1-LIKE 1"/>
    <property type="match status" value="1"/>
</dbReference>
<evidence type="ECO:0000256" key="1">
    <source>
        <dbReference type="ARBA" id="ARBA00004141"/>
    </source>
</evidence>
<dbReference type="PROSITE" id="PS50093">
    <property type="entry name" value="PKD"/>
    <property type="match status" value="13"/>
</dbReference>
<comment type="caution">
    <text evidence="7">The sequence shown here is derived from an EMBL/GenBank/DDBJ whole genome shotgun (WGS) entry which is preliminary data.</text>
</comment>
<feature type="domain" description="PKD" evidence="6">
    <location>
        <begin position="1091"/>
        <end position="1130"/>
    </location>
</feature>
<feature type="domain" description="PKD" evidence="6">
    <location>
        <begin position="1233"/>
        <end position="1299"/>
    </location>
</feature>
<feature type="domain" description="PKD" evidence="6">
    <location>
        <begin position="218"/>
        <end position="280"/>
    </location>
</feature>
<dbReference type="InterPro" id="IPR022409">
    <property type="entry name" value="PKD/Chitinase_dom"/>
</dbReference>
<feature type="domain" description="PKD" evidence="6">
    <location>
        <begin position="636"/>
        <end position="695"/>
    </location>
</feature>
<dbReference type="CDD" id="cd00146">
    <property type="entry name" value="PKD"/>
    <property type="match status" value="8"/>
</dbReference>
<evidence type="ECO:0000256" key="3">
    <source>
        <dbReference type="ARBA" id="ARBA00022737"/>
    </source>
</evidence>